<evidence type="ECO:0000259" key="2">
    <source>
        <dbReference type="Pfam" id="PF20385"/>
    </source>
</evidence>
<name>A0A380QMG3_YERRU</name>
<protein>
    <recommendedName>
        <fullName evidence="2">DUF6680 domain-containing protein</fullName>
    </recommendedName>
</protein>
<feature type="compositionally biased region" description="Polar residues" evidence="1">
    <location>
        <begin position="207"/>
        <end position="220"/>
    </location>
</feature>
<dbReference type="OrthoDB" id="1493705at2"/>
<evidence type="ECO:0000313" key="3">
    <source>
        <dbReference type="EMBL" id="SUP99556.1"/>
    </source>
</evidence>
<dbReference type="AlphaFoldDB" id="A0A380QMG3"/>
<keyword evidence="4" id="KW-1185">Reference proteome</keyword>
<reference evidence="3 4" key="1">
    <citation type="submission" date="2018-06" db="EMBL/GenBank/DDBJ databases">
        <authorList>
            <consortium name="Pathogen Informatics"/>
            <person name="Doyle S."/>
        </authorList>
    </citation>
    <scope>NUCLEOTIDE SEQUENCE [LARGE SCALE GENOMIC DNA]</scope>
    <source>
        <strain evidence="3 4">NCTC10476</strain>
    </source>
</reference>
<sequence length="220" mass="25491">MQPVDDNVFLGLQYKDFIMTVAVILGPILAVQVQKYLEQFREKKKRRLEIFRTLMSTRAEILNRNHVQALNMIDIEFYGWMIPIIKTRYQSRAEQAVTHAWKIYNGHLNKFIEYGDAISWGNKRQELLTDVLYAMATALDYDFDKVQLQRDCYRPMAYGDLDNLQAGIVTSLGEVLKGERPIPMKIVEWPSASESTAETKYSDPKQESQPTDQENKNTSS</sequence>
<dbReference type="InterPro" id="IPR046502">
    <property type="entry name" value="DUF6680"/>
</dbReference>
<proteinExistence type="predicted"/>
<gene>
    <name evidence="3" type="ORF">NCTC10476_00790</name>
</gene>
<accession>A0A380QMG3</accession>
<feature type="domain" description="DUF6680" evidence="2">
    <location>
        <begin position="13"/>
        <end position="192"/>
    </location>
</feature>
<dbReference type="Proteomes" id="UP000255169">
    <property type="component" value="Unassembled WGS sequence"/>
</dbReference>
<organism evidence="3 4">
    <name type="scientific">Yersinia ruckeri</name>
    <dbReference type="NCBI Taxonomy" id="29486"/>
    <lineage>
        <taxon>Bacteria</taxon>
        <taxon>Pseudomonadati</taxon>
        <taxon>Pseudomonadota</taxon>
        <taxon>Gammaproteobacteria</taxon>
        <taxon>Enterobacterales</taxon>
        <taxon>Yersiniaceae</taxon>
        <taxon>Yersinia</taxon>
    </lineage>
</organism>
<dbReference type="GeneID" id="66879057"/>
<dbReference type="EMBL" id="UHJG01000001">
    <property type="protein sequence ID" value="SUP99556.1"/>
    <property type="molecule type" value="Genomic_DNA"/>
</dbReference>
<evidence type="ECO:0000313" key="4">
    <source>
        <dbReference type="Proteomes" id="UP000255169"/>
    </source>
</evidence>
<dbReference type="Pfam" id="PF20385">
    <property type="entry name" value="DUF6680"/>
    <property type="match status" value="1"/>
</dbReference>
<feature type="region of interest" description="Disordered" evidence="1">
    <location>
        <begin position="187"/>
        <end position="220"/>
    </location>
</feature>
<evidence type="ECO:0000256" key="1">
    <source>
        <dbReference type="SAM" id="MobiDB-lite"/>
    </source>
</evidence>
<dbReference type="RefSeq" id="WP_049687767.1">
    <property type="nucleotide sequence ID" value="NZ_CCYO01000002.1"/>
</dbReference>